<dbReference type="Gene3D" id="3.20.20.70">
    <property type="entry name" value="Aldolase class I"/>
    <property type="match status" value="1"/>
</dbReference>
<evidence type="ECO:0000259" key="8">
    <source>
        <dbReference type="Pfam" id="PF01180"/>
    </source>
</evidence>
<dbReference type="GO" id="GO:0005737">
    <property type="term" value="C:cytoplasm"/>
    <property type="evidence" value="ECO:0007669"/>
    <property type="project" value="InterPro"/>
</dbReference>
<dbReference type="GO" id="GO:0005886">
    <property type="term" value="C:plasma membrane"/>
    <property type="evidence" value="ECO:0007669"/>
    <property type="project" value="UniProtKB-SubCell"/>
</dbReference>
<dbReference type="PANTHER" id="PTHR48109:SF4">
    <property type="entry name" value="DIHYDROOROTATE DEHYDROGENASE (QUINONE), MITOCHONDRIAL"/>
    <property type="match status" value="1"/>
</dbReference>
<evidence type="ECO:0000256" key="4">
    <source>
        <dbReference type="ARBA" id="ARBA00022975"/>
    </source>
</evidence>
<keyword evidence="2 7" id="KW-0285">Flavoprotein</keyword>
<feature type="binding site" evidence="7">
    <location>
        <begin position="114"/>
        <end position="118"/>
    </location>
    <ligand>
        <name>substrate</name>
    </ligand>
</feature>
<evidence type="ECO:0000313" key="9">
    <source>
        <dbReference type="EMBL" id="KXZ58251.1"/>
    </source>
</evidence>
<sequence>MYKALYRSVLVRSDAELAHSASFSLLNLLDSLPGGGDLIGSLFGVRPKPATVMGLTFPNRLGLAAGFDKNGVGVRAMSRLGFGHIEVGTVTAEGQPGNPKKRLFRLAQSEGVLNRMGFNNDGSEQAERNLQRARRQIAELPEDRRPIIGVNIGKTKTVPLEQAADDYRVSASRLAKYADYLVINVSSPNTPGLRDLQTVEALRPILTAVLEETRAVDSSDVRSTLGHVPVLVKIAPDLADDDVLAVCDLASEVGLDGIICTNTVLDRSVLTGADRELAEAEAGGISGAPAAARSFEVLRLVRSRVAEDMTVISVGGVQSRADYLARIAAGADLVQVYTGLIYEGPRLAQKILGR</sequence>
<comment type="pathway">
    <text evidence="7">Pyrimidine metabolism; UMP biosynthesis via de novo pathway; orotate from (S)-dihydroorotate (quinone route): step 1/1.</text>
</comment>
<dbReference type="GO" id="GO:0106430">
    <property type="term" value="F:dihydroorotate dehydrogenase (quinone) activity"/>
    <property type="evidence" value="ECO:0007669"/>
    <property type="project" value="UniProtKB-EC"/>
</dbReference>
<feature type="binding site" evidence="7">
    <location>
        <position position="69"/>
    </location>
    <ligand>
        <name>substrate</name>
    </ligand>
</feature>
<dbReference type="UniPathway" id="UPA00070">
    <property type="reaction ID" value="UER00946"/>
</dbReference>
<keyword evidence="6 7" id="KW-0472">Membrane</keyword>
<dbReference type="GO" id="GO:0006207">
    <property type="term" value="P:'de novo' pyrimidine nucleobase biosynthetic process"/>
    <property type="evidence" value="ECO:0007669"/>
    <property type="project" value="UniProtKB-UniRule"/>
</dbReference>
<feature type="binding site" evidence="7">
    <location>
        <position position="89"/>
    </location>
    <ligand>
        <name>FMN</name>
        <dbReference type="ChEBI" id="CHEBI:58210"/>
    </ligand>
</feature>
<evidence type="ECO:0000313" key="10">
    <source>
        <dbReference type="Proteomes" id="UP000243589"/>
    </source>
</evidence>
<name>A0A150H895_9MICO</name>
<dbReference type="Proteomes" id="UP000243589">
    <property type="component" value="Unassembled WGS sequence"/>
</dbReference>
<feature type="binding site" evidence="7">
    <location>
        <position position="261"/>
    </location>
    <ligand>
        <name>FMN</name>
        <dbReference type="ChEBI" id="CHEBI:58210"/>
    </ligand>
</feature>
<gene>
    <name evidence="7 9" type="primary">pyrD</name>
    <name evidence="9" type="ORF">Bravens_01289</name>
</gene>
<dbReference type="PIRSF" id="PIRSF000164">
    <property type="entry name" value="DHO_oxidase"/>
    <property type="match status" value="1"/>
</dbReference>
<keyword evidence="3 7" id="KW-0288">FMN</keyword>
<proteinExistence type="inferred from homology"/>
<dbReference type="InterPro" id="IPR005720">
    <property type="entry name" value="Dihydroorotate_DH_cat"/>
</dbReference>
<dbReference type="SUPFAM" id="SSF51395">
    <property type="entry name" value="FMN-linked oxidoreductases"/>
    <property type="match status" value="1"/>
</dbReference>
<comment type="function">
    <text evidence="1 7">Catalyzes the conversion of dihydroorotate to orotate with quinone as electron acceptor.</text>
</comment>
<evidence type="ECO:0000256" key="7">
    <source>
        <dbReference type="HAMAP-Rule" id="MF_00225"/>
    </source>
</evidence>
<dbReference type="CDD" id="cd04738">
    <property type="entry name" value="DHOD_2_like"/>
    <property type="match status" value="1"/>
</dbReference>
<keyword evidence="4 7" id="KW-0665">Pyrimidine biosynthesis</keyword>
<reference evidence="9 10" key="1">
    <citation type="submission" date="2016-01" db="EMBL/GenBank/DDBJ databases">
        <title>Use of Whole Genome Sequencing to ascertain that Brevibacterium massiliense (Roux, Raoult 2009) is a later heterotypic synonym of Brevibacterium ravenspurgense (Mages 2008).</title>
        <authorList>
            <person name="Bernier A.-M."/>
            <person name="Burdz T."/>
            <person name="Huynh C."/>
            <person name="Pachecho A.L."/>
            <person name="Wiebe D."/>
            <person name="Bonner C."/>
            <person name="Bernard K."/>
        </authorList>
    </citation>
    <scope>NUCLEOTIDE SEQUENCE [LARGE SCALE GENOMIC DNA]</scope>
    <source>
        <strain evidence="9 10">CCUG56047</strain>
    </source>
</reference>
<dbReference type="Pfam" id="PF01180">
    <property type="entry name" value="DHO_dh"/>
    <property type="match status" value="1"/>
</dbReference>
<dbReference type="EMBL" id="LQQC01000010">
    <property type="protein sequence ID" value="KXZ58251.1"/>
    <property type="molecule type" value="Genomic_DNA"/>
</dbReference>
<evidence type="ECO:0000256" key="3">
    <source>
        <dbReference type="ARBA" id="ARBA00022643"/>
    </source>
</evidence>
<feature type="binding site" evidence="7">
    <location>
        <position position="189"/>
    </location>
    <ligand>
        <name>substrate</name>
    </ligand>
</feature>
<dbReference type="NCBIfam" id="NF003652">
    <property type="entry name" value="PRK05286.2-5"/>
    <property type="match status" value="1"/>
</dbReference>
<dbReference type="InterPro" id="IPR012135">
    <property type="entry name" value="Dihydroorotate_DH_1_2"/>
</dbReference>
<comment type="cofactor">
    <cofactor evidence="7">
        <name>FMN</name>
        <dbReference type="ChEBI" id="CHEBI:58210"/>
    </cofactor>
    <text evidence="7">Binds 1 FMN per subunit.</text>
</comment>
<feature type="binding site" evidence="7">
    <location>
        <position position="184"/>
    </location>
    <ligand>
        <name>FMN</name>
        <dbReference type="ChEBI" id="CHEBI:58210"/>
    </ligand>
</feature>
<feature type="binding site" evidence="7">
    <location>
        <position position="184"/>
    </location>
    <ligand>
        <name>substrate</name>
    </ligand>
</feature>
<feature type="binding site" evidence="7">
    <location>
        <position position="233"/>
    </location>
    <ligand>
        <name>FMN</name>
        <dbReference type="ChEBI" id="CHEBI:58210"/>
    </ligand>
</feature>
<dbReference type="GO" id="GO:0044205">
    <property type="term" value="P:'de novo' UMP biosynthetic process"/>
    <property type="evidence" value="ECO:0007669"/>
    <property type="project" value="UniProtKB-UniRule"/>
</dbReference>
<feature type="binding site" evidence="7">
    <location>
        <position position="151"/>
    </location>
    <ligand>
        <name>FMN</name>
        <dbReference type="ChEBI" id="CHEBI:58210"/>
    </ligand>
</feature>
<dbReference type="InterPro" id="IPR005719">
    <property type="entry name" value="Dihydroorotate_DH_2"/>
</dbReference>
<comment type="catalytic activity">
    <reaction evidence="7">
        <text>(S)-dihydroorotate + a quinone = orotate + a quinol</text>
        <dbReference type="Rhea" id="RHEA:30187"/>
        <dbReference type="ChEBI" id="CHEBI:24646"/>
        <dbReference type="ChEBI" id="CHEBI:30839"/>
        <dbReference type="ChEBI" id="CHEBI:30864"/>
        <dbReference type="ChEBI" id="CHEBI:132124"/>
        <dbReference type="EC" id="1.3.5.2"/>
    </reaction>
</comment>
<dbReference type="HAMAP" id="MF_00225">
    <property type="entry name" value="DHO_dh_type2"/>
    <property type="match status" value="1"/>
</dbReference>
<feature type="active site" description="Nucleophile" evidence="7">
    <location>
        <position position="187"/>
    </location>
</feature>
<evidence type="ECO:0000256" key="5">
    <source>
        <dbReference type="ARBA" id="ARBA00023002"/>
    </source>
</evidence>
<comment type="subcellular location">
    <subcellularLocation>
        <location evidence="7">Cell membrane</location>
        <topology evidence="7">Peripheral membrane protein</topology>
    </subcellularLocation>
</comment>
<organism evidence="9 10">
    <name type="scientific">Brevibacterium ravenspurgense</name>
    <dbReference type="NCBI Taxonomy" id="479117"/>
    <lineage>
        <taxon>Bacteria</taxon>
        <taxon>Bacillati</taxon>
        <taxon>Actinomycetota</taxon>
        <taxon>Actinomycetes</taxon>
        <taxon>Micrococcales</taxon>
        <taxon>Brevibacteriaceae</taxon>
        <taxon>Brevibacterium</taxon>
    </lineage>
</organism>
<dbReference type="InterPro" id="IPR013785">
    <property type="entry name" value="Aldolase_TIM"/>
</dbReference>
<evidence type="ECO:0000256" key="6">
    <source>
        <dbReference type="ARBA" id="ARBA00023136"/>
    </source>
</evidence>
<keyword evidence="7" id="KW-1003">Cell membrane</keyword>
<keyword evidence="10" id="KW-1185">Reference proteome</keyword>
<comment type="caution">
    <text evidence="9">The sequence shown here is derived from an EMBL/GenBank/DDBJ whole genome shotgun (WGS) entry which is preliminary data.</text>
</comment>
<dbReference type="PATRIC" id="fig|479117.4.peg.1284"/>
<dbReference type="PANTHER" id="PTHR48109">
    <property type="entry name" value="DIHYDROOROTATE DEHYDROGENASE (QUINONE), MITOCHONDRIAL-RELATED"/>
    <property type="match status" value="1"/>
</dbReference>
<feature type="binding site" evidence="7">
    <location>
        <begin position="262"/>
        <end position="263"/>
    </location>
    <ligand>
        <name>substrate</name>
    </ligand>
</feature>
<feature type="binding site" evidence="7">
    <location>
        <position position="287"/>
    </location>
    <ligand>
        <name>FMN</name>
        <dbReference type="ChEBI" id="CHEBI:58210"/>
    </ligand>
</feature>
<keyword evidence="5 7" id="KW-0560">Oxidoreductase</keyword>
<comment type="similarity">
    <text evidence="7">Belongs to the dihydroorotate dehydrogenase family. Type 2 subfamily.</text>
</comment>
<dbReference type="AlphaFoldDB" id="A0A150H895"/>
<feature type="binding site" evidence="7">
    <location>
        <begin position="337"/>
        <end position="338"/>
    </location>
    <ligand>
        <name>FMN</name>
        <dbReference type="ChEBI" id="CHEBI:58210"/>
    </ligand>
</feature>
<dbReference type="NCBIfam" id="TIGR01036">
    <property type="entry name" value="pyrD_sub2"/>
    <property type="match status" value="1"/>
</dbReference>
<dbReference type="RefSeq" id="WP_062021505.1">
    <property type="nucleotide sequence ID" value="NZ_LQQC01000010.1"/>
</dbReference>
<evidence type="ECO:0000256" key="1">
    <source>
        <dbReference type="ARBA" id="ARBA00003125"/>
    </source>
</evidence>
<comment type="subunit">
    <text evidence="7">Monomer.</text>
</comment>
<accession>A0A150H895</accession>
<feature type="binding site" evidence="7">
    <location>
        <begin position="65"/>
        <end position="69"/>
    </location>
    <ligand>
        <name>FMN</name>
        <dbReference type="ChEBI" id="CHEBI:58210"/>
    </ligand>
</feature>
<dbReference type="InterPro" id="IPR050074">
    <property type="entry name" value="DHO_dehydrogenase"/>
</dbReference>
<evidence type="ECO:0000256" key="2">
    <source>
        <dbReference type="ARBA" id="ARBA00022630"/>
    </source>
</evidence>
<protein>
    <recommendedName>
        <fullName evidence="7">Dihydroorotate dehydrogenase (quinone)</fullName>
        <ecNumber evidence="7">1.3.5.2</ecNumber>
    </recommendedName>
    <alternativeName>
        <fullName evidence="7">DHOdehase</fullName>
        <shortName evidence="7">DHOD</shortName>
        <shortName evidence="7">DHODase</shortName>
    </alternativeName>
    <alternativeName>
        <fullName evidence="7">Dihydroorotate oxidase</fullName>
    </alternativeName>
</protein>
<feature type="binding site" evidence="7">
    <location>
        <position position="316"/>
    </location>
    <ligand>
        <name>FMN</name>
        <dbReference type="ChEBI" id="CHEBI:58210"/>
    </ligand>
</feature>
<dbReference type="EC" id="1.3.5.2" evidence="7"/>
<feature type="domain" description="Dihydroorotate dehydrogenase catalytic" evidence="8">
    <location>
        <begin position="51"/>
        <end position="352"/>
    </location>
</feature>